<evidence type="ECO:0000256" key="1">
    <source>
        <dbReference type="ARBA" id="ARBA00009005"/>
    </source>
</evidence>
<keyword evidence="5" id="KW-1185">Reference proteome</keyword>
<evidence type="ECO:0000259" key="3">
    <source>
        <dbReference type="Pfam" id="PF00656"/>
    </source>
</evidence>
<feature type="compositionally biased region" description="Pro residues" evidence="2">
    <location>
        <begin position="54"/>
        <end position="64"/>
    </location>
</feature>
<dbReference type="Proteomes" id="UP001530400">
    <property type="component" value="Unassembled WGS sequence"/>
</dbReference>
<proteinExistence type="inferred from homology"/>
<name>A0ABD3MYY2_9STRA</name>
<protein>
    <recommendedName>
        <fullName evidence="3">Peptidase C14 caspase domain-containing protein</fullName>
    </recommendedName>
</protein>
<organism evidence="4 5">
    <name type="scientific">Cyclotella atomus</name>
    <dbReference type="NCBI Taxonomy" id="382360"/>
    <lineage>
        <taxon>Eukaryota</taxon>
        <taxon>Sar</taxon>
        <taxon>Stramenopiles</taxon>
        <taxon>Ochrophyta</taxon>
        <taxon>Bacillariophyta</taxon>
        <taxon>Coscinodiscophyceae</taxon>
        <taxon>Thalassiosirophycidae</taxon>
        <taxon>Stephanodiscales</taxon>
        <taxon>Stephanodiscaceae</taxon>
        <taxon>Cyclotella</taxon>
    </lineage>
</organism>
<feature type="region of interest" description="Disordered" evidence="2">
    <location>
        <begin position="478"/>
        <end position="497"/>
    </location>
</feature>
<dbReference type="InterPro" id="IPR011600">
    <property type="entry name" value="Pept_C14_caspase"/>
</dbReference>
<dbReference type="EMBL" id="JALLPJ020001336">
    <property type="protein sequence ID" value="KAL3769130.1"/>
    <property type="molecule type" value="Genomic_DNA"/>
</dbReference>
<comment type="caution">
    <text evidence="4">The sequence shown here is derived from an EMBL/GenBank/DDBJ whole genome shotgun (WGS) entry which is preliminary data.</text>
</comment>
<comment type="similarity">
    <text evidence="1">Belongs to the peptidase C14B family.</text>
</comment>
<dbReference type="InterPro" id="IPR029030">
    <property type="entry name" value="Caspase-like_dom_sf"/>
</dbReference>
<dbReference type="SUPFAM" id="SSF52129">
    <property type="entry name" value="Caspase-like"/>
    <property type="match status" value="1"/>
</dbReference>
<feature type="domain" description="Peptidase C14 caspase" evidence="3">
    <location>
        <begin position="481"/>
        <end position="587"/>
    </location>
</feature>
<gene>
    <name evidence="4" type="ORF">ACHAWO_007871</name>
</gene>
<dbReference type="InterPro" id="IPR050452">
    <property type="entry name" value="Metacaspase"/>
</dbReference>
<reference evidence="4 5" key="1">
    <citation type="submission" date="2024-10" db="EMBL/GenBank/DDBJ databases">
        <title>Updated reference genomes for cyclostephanoid diatoms.</title>
        <authorList>
            <person name="Roberts W.R."/>
            <person name="Alverson A.J."/>
        </authorList>
    </citation>
    <scope>NUCLEOTIDE SEQUENCE [LARGE SCALE GENOMIC DNA]</scope>
    <source>
        <strain evidence="4 5">AJA010-31</strain>
    </source>
</reference>
<feature type="compositionally biased region" description="Polar residues" evidence="2">
    <location>
        <begin position="857"/>
        <end position="868"/>
    </location>
</feature>
<evidence type="ECO:0000313" key="4">
    <source>
        <dbReference type="EMBL" id="KAL3769130.1"/>
    </source>
</evidence>
<feature type="compositionally biased region" description="Pro residues" evidence="2">
    <location>
        <begin position="29"/>
        <end position="39"/>
    </location>
</feature>
<dbReference type="PANTHER" id="PTHR48104">
    <property type="entry name" value="METACASPASE-4"/>
    <property type="match status" value="1"/>
</dbReference>
<evidence type="ECO:0000256" key="2">
    <source>
        <dbReference type="SAM" id="MobiDB-lite"/>
    </source>
</evidence>
<feature type="region of interest" description="Disordered" evidence="2">
    <location>
        <begin position="792"/>
        <end position="868"/>
    </location>
</feature>
<dbReference type="Pfam" id="PF00656">
    <property type="entry name" value="Peptidase_C14"/>
    <property type="match status" value="2"/>
</dbReference>
<sequence length="868" mass="94816">MSYLIDDDMGTFLDLPDISSDLGRLEPPTGRPTPAPTPFPTEVSTPVPTEIKPEPTPLPTPSPVEPSAEPTVDYIKTLAPITPNPTDVSTTAPTDAPNLVEPQELAQQKSYFSCPAPAPKMILSEDENGVPINIMIDPPIASCQVSYDFELTLDETNSATMETDAQALEYIQSLLPGIGDRLGESVANYLTLNTEYGSDETKCKGYLVDEWRIRRMQQHRLRAESTTDELTIIISLQSQQYTVDGVDVCNPPARGCYVVNGKINATYVGYDEPGVKSTVSRLVKDEMDADTPTTTVKGHDRTEMNYSLKYLGPSGDVLAQAPATPSAIISMEDITDYIPTTEFSPTPIGIGIIAALSAAFVMMCYSACSRDKELKEEVIDEVEEIKCKLKKGKSSKKKKKHVPLATDDASESDSGYDLESVAIDVKGDGENDSQEAVEISGTVSFGHDAAMAHMAREEKKPKFSLAAAVNTIPRVEPFRPSRDIRKKNSSSRAAASRSAKLASEISADIRMISGCADAQTSADANITAFQLPDPAGRSGGACTAALLEALYKKKSGSQSWAELLQEIRSNLTNKGYDQIPQLTSSSVIDVNEPMELVPNTSGTKRALLIGINYTGQEGELSGCHNDVKHIAQYLQKVHGFKKQNMTVLLDNGKCEEPTYANIMMTLERIARESQPGDTVWLHYSGHGGRLPDDSGEEEDGMDETIIPLDFKRRGQIRDDDLLRYFVKPMKRGVTVTCIMDCCHSGTVLDLPYQFIGDGEHSAMESNRIFFKGPAKTDGTTGAGSRSILEDLEATNHSNPSRSSPRRSESLNNVQTLPSVRETDLPPPTHDTPSHRSKWSRLISPTAVNEFDHDVIRTENSQGEEQYEV</sequence>
<feature type="region of interest" description="Disordered" evidence="2">
    <location>
        <begin position="1"/>
        <end position="68"/>
    </location>
</feature>
<dbReference type="Gene3D" id="3.40.50.12660">
    <property type="match status" value="2"/>
</dbReference>
<dbReference type="PANTHER" id="PTHR48104:SF30">
    <property type="entry name" value="METACASPASE-1"/>
    <property type="match status" value="1"/>
</dbReference>
<evidence type="ECO:0000313" key="5">
    <source>
        <dbReference type="Proteomes" id="UP001530400"/>
    </source>
</evidence>
<feature type="domain" description="Peptidase C14 caspase" evidence="3">
    <location>
        <begin position="604"/>
        <end position="763"/>
    </location>
</feature>
<dbReference type="AlphaFoldDB" id="A0ABD3MYY2"/>
<accession>A0ABD3MYY2</accession>